<dbReference type="SUPFAM" id="SSF102712">
    <property type="entry name" value="JAB1/MPN domain"/>
    <property type="match status" value="1"/>
</dbReference>
<dbReference type="Pfam" id="PF00899">
    <property type="entry name" value="ThiF"/>
    <property type="match status" value="1"/>
</dbReference>
<evidence type="ECO:0000313" key="3">
    <source>
        <dbReference type="Proteomes" id="UP000366872"/>
    </source>
</evidence>
<feature type="domain" description="THIF-type NAD/FAD binding fold" evidence="1">
    <location>
        <begin position="194"/>
        <end position="439"/>
    </location>
</feature>
<dbReference type="RefSeq" id="WP_136078281.1">
    <property type="nucleotide sequence ID" value="NZ_CAAHFG010000001.1"/>
</dbReference>
<evidence type="ECO:0000313" key="2">
    <source>
        <dbReference type="EMBL" id="VGO12634.1"/>
    </source>
</evidence>
<dbReference type="Gene3D" id="3.40.140.10">
    <property type="entry name" value="Cytidine Deaminase, domain 2"/>
    <property type="match status" value="1"/>
</dbReference>
<organism evidence="2 3">
    <name type="scientific">Pontiella desulfatans</name>
    <dbReference type="NCBI Taxonomy" id="2750659"/>
    <lineage>
        <taxon>Bacteria</taxon>
        <taxon>Pseudomonadati</taxon>
        <taxon>Kiritimatiellota</taxon>
        <taxon>Kiritimatiellia</taxon>
        <taxon>Kiritimatiellales</taxon>
        <taxon>Pontiellaceae</taxon>
        <taxon>Pontiella</taxon>
    </lineage>
</organism>
<dbReference type="InterPro" id="IPR000594">
    <property type="entry name" value="ThiF_NAD_FAD-bd"/>
</dbReference>
<gene>
    <name evidence="2" type="ORF">PDESU_01187</name>
</gene>
<name>A0A6C2TYU9_PONDE</name>
<dbReference type="SUPFAM" id="SSF69572">
    <property type="entry name" value="Activating enzymes of the ubiquitin-like proteins"/>
    <property type="match status" value="1"/>
</dbReference>
<dbReference type="EMBL" id="CAAHFG010000001">
    <property type="protein sequence ID" value="VGO12634.1"/>
    <property type="molecule type" value="Genomic_DNA"/>
</dbReference>
<dbReference type="GO" id="GO:0008641">
    <property type="term" value="F:ubiquitin-like modifier activating enzyme activity"/>
    <property type="evidence" value="ECO:0007669"/>
    <property type="project" value="InterPro"/>
</dbReference>
<accession>A0A6C2TYU9</accession>
<keyword evidence="3" id="KW-1185">Reference proteome</keyword>
<reference evidence="2 3" key="1">
    <citation type="submission" date="2019-04" db="EMBL/GenBank/DDBJ databases">
        <authorList>
            <person name="Van Vliet M D."/>
        </authorList>
    </citation>
    <scope>NUCLEOTIDE SEQUENCE [LARGE SCALE GENOMIC DNA]</scope>
    <source>
        <strain evidence="2 3">F1</strain>
    </source>
</reference>
<dbReference type="InterPro" id="IPR035985">
    <property type="entry name" value="Ubiquitin-activating_enz"/>
</dbReference>
<proteinExistence type="predicted"/>
<sequence length="501" mass="55398">MNTKETSIVMSRQLREAIRDRLNHEAPNEICFVIAGHLSKGDGHCRFLATHVFFAEPDDYEIQHPTACRLKPEFLQKVLLYCAENQLHVIYTHTHPFSGGHPRESSTDLEAAEYMPAAISAACPGMLVMTMVISLDFEGIEAHLFRPSLNSRVPVEKLIVTEPGKLELHYPTSSPLRDPDLELNDLYLSRLSLAFGQEAVLNNRNVRIGAIGCGSLGEPVIAQLANLGFKLTICDMDEFQIENANRSLYGNQVTATRSITKTELCRRAVLQTNPDADIRVVHGDLRELEIQHQLLDCDLLVVTTDNETSRFVANCMALVHGMVLFDAGTGIIVEDGQLTAVQGQIVKVVPGSNLCHECADFFDAGVAYQGLLSEEDYELARSRGYVSGATMAAPSVMPLNMAMAGITAWEILRYATGATPNNEWDILSVDLLNGGMQPHYYQRRRDGTRTDCPLCSREGMLLGGNREPLLTRKKGFSHSRTMKLLKESNGSTYSKKSEPAS</sequence>
<protein>
    <recommendedName>
        <fullName evidence="1">THIF-type NAD/FAD binding fold domain-containing protein</fullName>
    </recommendedName>
</protein>
<dbReference type="Proteomes" id="UP000366872">
    <property type="component" value="Unassembled WGS sequence"/>
</dbReference>
<evidence type="ECO:0000259" key="1">
    <source>
        <dbReference type="Pfam" id="PF00899"/>
    </source>
</evidence>
<dbReference type="Gene3D" id="3.40.50.720">
    <property type="entry name" value="NAD(P)-binding Rossmann-like Domain"/>
    <property type="match status" value="1"/>
</dbReference>
<dbReference type="AlphaFoldDB" id="A0A6C2TYU9"/>